<dbReference type="AlphaFoldDB" id="A0AA90VIR6"/>
<evidence type="ECO:0000313" key="3">
    <source>
        <dbReference type="Proteomes" id="UP000421283"/>
    </source>
</evidence>
<comment type="caution">
    <text evidence="2">The sequence shown here is derived from an EMBL/GenBank/DDBJ whole genome shotgun (WGS) entry which is preliminary data.</text>
</comment>
<sequence length="322" mass="36743">MNRKEFMSTISSVINDWKSTDFSFSQKDYVPGLDDANLTYGCGQEKKGIELNSCVLFVDIRNSVQLVKDKQDRTMGRIYSVFTHCMLLAAQQEGGFVRNIIGDRVMIVFPQERCFTKAVNCAITINHIATLIDKKIDNLEFKCGIGIDYGRMRVMKVGLVTKGAENDDNKGLVWVGYPANFASRLTDCANKEFTDIVYQVDAKFYYFNPLGSQSLIAPQPSGWIRQIKTLTAEELASSLDVTVVGYKTALTAHKCLEPKSIKRIEKKYTYKPILVSEKVFDGYKRENPNANSIQNNWWHIQEREIRDIDFNVWGADLHWVLD</sequence>
<proteinExistence type="predicted"/>
<evidence type="ECO:0000259" key="1">
    <source>
        <dbReference type="PROSITE" id="PS50125"/>
    </source>
</evidence>
<dbReference type="InterPro" id="IPR001054">
    <property type="entry name" value="A/G_cyclase"/>
</dbReference>
<evidence type="ECO:0000313" key="2">
    <source>
        <dbReference type="EMBL" id="MQO92067.1"/>
    </source>
</evidence>
<reference evidence="3" key="1">
    <citation type="submission" date="2019-09" db="EMBL/GenBank/DDBJ databases">
        <title>Distinct polysaccharide growth profiles of human intestinal Prevotella copri isolates.</title>
        <authorList>
            <person name="Fehlner-Peach H."/>
            <person name="Magnabosco C."/>
            <person name="Raghavan V."/>
            <person name="Scher J.U."/>
            <person name="Tett A."/>
            <person name="Cox L.M."/>
            <person name="Gottsegen C."/>
            <person name="Watters A."/>
            <person name="Wiltshire- Gordon J.D."/>
            <person name="Segata N."/>
            <person name="Bonneau R."/>
            <person name="Littman D.R."/>
        </authorList>
    </citation>
    <scope>NUCLEOTIDE SEQUENCE [LARGE SCALE GENOMIC DNA]</scope>
    <source>
        <strain evidence="3">iAU3127</strain>
    </source>
</reference>
<dbReference type="Proteomes" id="UP000421283">
    <property type="component" value="Unassembled WGS sequence"/>
</dbReference>
<dbReference type="EMBL" id="VZAP01000062">
    <property type="protein sequence ID" value="MQO92067.1"/>
    <property type="molecule type" value="Genomic_DNA"/>
</dbReference>
<dbReference type="GO" id="GO:0035556">
    <property type="term" value="P:intracellular signal transduction"/>
    <property type="evidence" value="ECO:0007669"/>
    <property type="project" value="InterPro"/>
</dbReference>
<dbReference type="SUPFAM" id="SSF55073">
    <property type="entry name" value="Nucleotide cyclase"/>
    <property type="match status" value="1"/>
</dbReference>
<dbReference type="InterPro" id="IPR029787">
    <property type="entry name" value="Nucleotide_cyclase"/>
</dbReference>
<dbReference type="GO" id="GO:0004016">
    <property type="term" value="F:adenylate cyclase activity"/>
    <property type="evidence" value="ECO:0007669"/>
    <property type="project" value="UniProtKB-ARBA"/>
</dbReference>
<gene>
    <name evidence="2" type="ORF">F7D31_05170</name>
</gene>
<dbReference type="GO" id="GO:0009190">
    <property type="term" value="P:cyclic nucleotide biosynthetic process"/>
    <property type="evidence" value="ECO:0007669"/>
    <property type="project" value="InterPro"/>
</dbReference>
<dbReference type="Gene3D" id="3.30.70.1230">
    <property type="entry name" value="Nucleotide cyclase"/>
    <property type="match status" value="1"/>
</dbReference>
<protein>
    <submittedName>
        <fullName evidence="2">Adenylate/guanylate cyclase domain-containing protein</fullName>
    </submittedName>
</protein>
<organism evidence="2 3">
    <name type="scientific">Segatella copri</name>
    <dbReference type="NCBI Taxonomy" id="165179"/>
    <lineage>
        <taxon>Bacteria</taxon>
        <taxon>Pseudomonadati</taxon>
        <taxon>Bacteroidota</taxon>
        <taxon>Bacteroidia</taxon>
        <taxon>Bacteroidales</taxon>
        <taxon>Prevotellaceae</taxon>
        <taxon>Segatella</taxon>
    </lineage>
</organism>
<name>A0AA90VIR6_9BACT</name>
<accession>A0AA90VIR6</accession>
<dbReference type="RefSeq" id="WP_153137819.1">
    <property type="nucleotide sequence ID" value="NZ_VZAP01000062.1"/>
</dbReference>
<dbReference type="PROSITE" id="PS50125">
    <property type="entry name" value="GUANYLATE_CYCLASE_2"/>
    <property type="match status" value="1"/>
</dbReference>
<feature type="domain" description="Guanylate cyclase" evidence="1">
    <location>
        <begin position="54"/>
        <end position="186"/>
    </location>
</feature>